<organism evidence="2">
    <name type="scientific">human gut metagenome</name>
    <dbReference type="NCBI Taxonomy" id="408170"/>
    <lineage>
        <taxon>unclassified sequences</taxon>
        <taxon>metagenomes</taxon>
        <taxon>organismal metagenomes</taxon>
    </lineage>
</organism>
<gene>
    <name evidence="2" type="ORF">OBE_17373</name>
</gene>
<evidence type="ECO:0000256" key="1">
    <source>
        <dbReference type="SAM" id="MobiDB-lite"/>
    </source>
</evidence>
<dbReference type="EMBL" id="AJWZ01011601">
    <property type="protein sequence ID" value="EKC44633.1"/>
    <property type="molecule type" value="Genomic_DNA"/>
</dbReference>
<proteinExistence type="predicted"/>
<feature type="region of interest" description="Disordered" evidence="1">
    <location>
        <begin position="118"/>
        <end position="156"/>
    </location>
</feature>
<protein>
    <submittedName>
        <fullName evidence="2">Uncharacterized protein</fullName>
    </submittedName>
</protein>
<accession>K1RGM1</accession>
<comment type="caution">
    <text evidence="2">The sequence shown here is derived from an EMBL/GenBank/DDBJ whole genome shotgun (WGS) entry which is preliminary data.</text>
</comment>
<evidence type="ECO:0000313" key="2">
    <source>
        <dbReference type="EMBL" id="EKC44633.1"/>
    </source>
</evidence>
<name>K1RGM1_9ZZZZ</name>
<reference evidence="2" key="1">
    <citation type="journal article" date="2013" name="Environ. Microbiol.">
        <title>Microbiota from the distal guts of lean and obese adolescents exhibit partial functional redundancy besides clear differences in community structure.</title>
        <authorList>
            <person name="Ferrer M."/>
            <person name="Ruiz A."/>
            <person name="Lanza F."/>
            <person name="Haange S.B."/>
            <person name="Oberbach A."/>
            <person name="Till H."/>
            <person name="Bargiela R."/>
            <person name="Campoy C."/>
            <person name="Segura M.T."/>
            <person name="Richter M."/>
            <person name="von Bergen M."/>
            <person name="Seifert J."/>
            <person name="Suarez A."/>
        </authorList>
    </citation>
    <scope>NUCLEOTIDE SEQUENCE</scope>
</reference>
<sequence length="156" mass="17127">MLPIVTGLLAAFGFTSKAAEIRIQDKLPSAYTPTDPPAETAKKTASPENEDYDLLLVVDGEVTDFKTDPVTGLRSLTLPSGTYSIVGTEDLTPKMREKYAAYLPGKAAVFFTKKTRQGKLRKSKYGMKPLTPRPPSAMPRSHSNRQSRCPHSRAEI</sequence>
<dbReference type="AlphaFoldDB" id="K1RGM1"/>
<feature type="compositionally biased region" description="Basic residues" evidence="1">
    <location>
        <begin position="142"/>
        <end position="156"/>
    </location>
</feature>